<evidence type="ECO:0000313" key="2">
    <source>
        <dbReference type="Proteomes" id="UP000663842"/>
    </source>
</evidence>
<dbReference type="Proteomes" id="UP000663842">
    <property type="component" value="Unassembled WGS sequence"/>
</dbReference>
<proteinExistence type="predicted"/>
<sequence>MSTEPPPPPPSPITVICLTSILRVDFDS</sequence>
<dbReference type="EMBL" id="CAJOBF010022883">
    <property type="protein sequence ID" value="CAF4393392.1"/>
    <property type="molecule type" value="Genomic_DNA"/>
</dbReference>
<feature type="non-terminal residue" evidence="1">
    <location>
        <position position="28"/>
    </location>
</feature>
<dbReference type="AlphaFoldDB" id="A0A820NT10"/>
<accession>A0A820NT10</accession>
<name>A0A820NT10_9BILA</name>
<protein>
    <submittedName>
        <fullName evidence="1">Uncharacterized protein</fullName>
    </submittedName>
</protein>
<evidence type="ECO:0000313" key="1">
    <source>
        <dbReference type="EMBL" id="CAF4393392.1"/>
    </source>
</evidence>
<organism evidence="1 2">
    <name type="scientific">Rotaria magnacalcarata</name>
    <dbReference type="NCBI Taxonomy" id="392030"/>
    <lineage>
        <taxon>Eukaryota</taxon>
        <taxon>Metazoa</taxon>
        <taxon>Spiralia</taxon>
        <taxon>Gnathifera</taxon>
        <taxon>Rotifera</taxon>
        <taxon>Eurotatoria</taxon>
        <taxon>Bdelloidea</taxon>
        <taxon>Philodinida</taxon>
        <taxon>Philodinidae</taxon>
        <taxon>Rotaria</taxon>
    </lineage>
</organism>
<reference evidence="1" key="1">
    <citation type="submission" date="2021-02" db="EMBL/GenBank/DDBJ databases">
        <authorList>
            <person name="Nowell W R."/>
        </authorList>
    </citation>
    <scope>NUCLEOTIDE SEQUENCE</scope>
</reference>
<gene>
    <name evidence="1" type="ORF">UXM345_LOCUS37920</name>
</gene>
<comment type="caution">
    <text evidence="1">The sequence shown here is derived from an EMBL/GenBank/DDBJ whole genome shotgun (WGS) entry which is preliminary data.</text>
</comment>